<gene>
    <name evidence="1" type="ORF">BpHYR1_001046</name>
</gene>
<dbReference type="Proteomes" id="UP000276133">
    <property type="component" value="Unassembled WGS sequence"/>
</dbReference>
<evidence type="ECO:0000313" key="2">
    <source>
        <dbReference type="Proteomes" id="UP000276133"/>
    </source>
</evidence>
<evidence type="ECO:0000313" key="1">
    <source>
        <dbReference type="EMBL" id="RNA09175.1"/>
    </source>
</evidence>
<accession>A0A3M7QE21</accession>
<comment type="caution">
    <text evidence="1">The sequence shown here is derived from an EMBL/GenBank/DDBJ whole genome shotgun (WGS) entry which is preliminary data.</text>
</comment>
<proteinExistence type="predicted"/>
<dbReference type="AlphaFoldDB" id="A0A3M7QE21"/>
<name>A0A3M7QE21_BRAPC</name>
<protein>
    <submittedName>
        <fullName evidence="1">Uncharacterized protein</fullName>
    </submittedName>
</protein>
<sequence>MSNLSLNKAAHLLGCNELNKFDYKSLVSIRKLAKTLGCNEYDLMKGFEQNGPISTDLIPKKTHEKFKLLRSKKIFSTKPKSKECERAFKRIIVNRKLPSKYSRTKKSHTQENDESFEEIVSQVSDTKSEANTSINQQLKTSPKREIILYKDEHLGFGFIAGSEKPLKIRFVTPIFLK</sequence>
<dbReference type="OrthoDB" id="5859304at2759"/>
<keyword evidence="2" id="KW-1185">Reference proteome</keyword>
<reference evidence="1 2" key="1">
    <citation type="journal article" date="2018" name="Sci. Rep.">
        <title>Genomic signatures of local adaptation to the degree of environmental predictability in rotifers.</title>
        <authorList>
            <person name="Franch-Gras L."/>
            <person name="Hahn C."/>
            <person name="Garcia-Roger E.M."/>
            <person name="Carmona M.J."/>
            <person name="Serra M."/>
            <person name="Gomez A."/>
        </authorList>
    </citation>
    <scope>NUCLEOTIDE SEQUENCE [LARGE SCALE GENOMIC DNA]</scope>
    <source>
        <strain evidence="1">HYR1</strain>
    </source>
</reference>
<dbReference type="EMBL" id="REGN01006528">
    <property type="protein sequence ID" value="RNA09175.1"/>
    <property type="molecule type" value="Genomic_DNA"/>
</dbReference>
<organism evidence="1 2">
    <name type="scientific">Brachionus plicatilis</name>
    <name type="common">Marine rotifer</name>
    <name type="synonym">Brachionus muelleri</name>
    <dbReference type="NCBI Taxonomy" id="10195"/>
    <lineage>
        <taxon>Eukaryota</taxon>
        <taxon>Metazoa</taxon>
        <taxon>Spiralia</taxon>
        <taxon>Gnathifera</taxon>
        <taxon>Rotifera</taxon>
        <taxon>Eurotatoria</taxon>
        <taxon>Monogononta</taxon>
        <taxon>Pseudotrocha</taxon>
        <taxon>Ploima</taxon>
        <taxon>Brachionidae</taxon>
        <taxon>Brachionus</taxon>
    </lineage>
</organism>